<dbReference type="SUPFAM" id="SSF56801">
    <property type="entry name" value="Acetyl-CoA synthetase-like"/>
    <property type="match status" value="1"/>
</dbReference>
<dbReference type="SUPFAM" id="SSF55961">
    <property type="entry name" value="Bet v1-like"/>
    <property type="match status" value="1"/>
</dbReference>
<dbReference type="InterPro" id="IPR025110">
    <property type="entry name" value="AMP-bd_C"/>
</dbReference>
<dbReference type="Gene3D" id="3.30.530.20">
    <property type="match status" value="1"/>
</dbReference>
<keyword evidence="3" id="KW-0436">Ligase</keyword>
<evidence type="ECO:0000313" key="4">
    <source>
        <dbReference type="Proteomes" id="UP001500635"/>
    </source>
</evidence>
<comment type="caution">
    <text evidence="3">The sequence shown here is derived from an EMBL/GenBank/DDBJ whole genome shotgun (WGS) entry which is preliminary data.</text>
</comment>
<dbReference type="InterPro" id="IPR045851">
    <property type="entry name" value="AMP-bd_C_sf"/>
</dbReference>
<dbReference type="Pfam" id="PF13193">
    <property type="entry name" value="AMP-binding_C"/>
    <property type="match status" value="1"/>
</dbReference>
<reference evidence="4" key="1">
    <citation type="journal article" date="2019" name="Int. J. Syst. Evol. Microbiol.">
        <title>The Global Catalogue of Microorganisms (GCM) 10K type strain sequencing project: providing services to taxonomists for standard genome sequencing and annotation.</title>
        <authorList>
            <consortium name="The Broad Institute Genomics Platform"/>
            <consortium name="The Broad Institute Genome Sequencing Center for Infectious Disease"/>
            <person name="Wu L."/>
            <person name="Ma J."/>
        </authorList>
    </citation>
    <scope>NUCLEOTIDE SEQUENCE [LARGE SCALE GENOMIC DNA]</scope>
    <source>
        <strain evidence="4">JCM 17688</strain>
    </source>
</reference>
<gene>
    <name evidence="3" type="primary">fadD12</name>
    <name evidence="3" type="ORF">GCM10023147_00350</name>
</gene>
<dbReference type="InterPro" id="IPR023393">
    <property type="entry name" value="START-like_dom_sf"/>
</dbReference>
<evidence type="ECO:0000259" key="2">
    <source>
        <dbReference type="Pfam" id="PF13193"/>
    </source>
</evidence>
<feature type="domain" description="AMP-binding enzyme C-terminal" evidence="2">
    <location>
        <begin position="609"/>
        <end position="684"/>
    </location>
</feature>
<dbReference type="Pfam" id="PF00501">
    <property type="entry name" value="AMP-binding"/>
    <property type="match status" value="1"/>
</dbReference>
<dbReference type="EMBL" id="BAABFR010000001">
    <property type="protein sequence ID" value="GAA4382534.1"/>
    <property type="molecule type" value="Genomic_DNA"/>
</dbReference>
<dbReference type="CDD" id="cd07814">
    <property type="entry name" value="SRPBCC_CalC_Aha1-like"/>
    <property type="match status" value="1"/>
</dbReference>
<dbReference type="Proteomes" id="UP001500635">
    <property type="component" value="Unassembled WGS sequence"/>
</dbReference>
<dbReference type="InterPro" id="IPR000873">
    <property type="entry name" value="AMP-dep_synth/lig_dom"/>
</dbReference>
<keyword evidence="4" id="KW-1185">Reference proteome</keyword>
<dbReference type="GO" id="GO:0016874">
    <property type="term" value="F:ligase activity"/>
    <property type="evidence" value="ECO:0007669"/>
    <property type="project" value="UniProtKB-KW"/>
</dbReference>
<evidence type="ECO:0000313" key="3">
    <source>
        <dbReference type="EMBL" id="GAA4382534.1"/>
    </source>
</evidence>
<dbReference type="Gene3D" id="3.40.50.12780">
    <property type="entry name" value="N-terminal domain of ligase-like"/>
    <property type="match status" value="1"/>
</dbReference>
<dbReference type="Gene3D" id="3.30.300.30">
    <property type="match status" value="1"/>
</dbReference>
<accession>A0ABP8J0L0</accession>
<dbReference type="PROSITE" id="PS00455">
    <property type="entry name" value="AMP_BINDING"/>
    <property type="match status" value="1"/>
</dbReference>
<proteinExistence type="predicted"/>
<feature type="domain" description="AMP-dependent synthetase/ligase" evidence="1">
    <location>
        <begin position="204"/>
        <end position="561"/>
    </location>
</feature>
<dbReference type="PANTHER" id="PTHR43767">
    <property type="entry name" value="LONG-CHAIN-FATTY-ACID--COA LIGASE"/>
    <property type="match status" value="1"/>
</dbReference>
<sequence length="693" mass="72985">MKIEHHEVFAAPIEDVWATCADPTALARFGGSQIEVTPEQPGRTPERNARYRVLVRVGGALVGGDVIITEMSEPREIAWSGVTGVSHRVRLRLRPVPGGTAVTLRFSYDAPGIFGAIADIAAYPGLWGLMRDALTGMRLEVEGDGARRPGKGLPQRIADEAVNASLLARAGIIAPMRPDRAVRIAFAARNWGLTPAALVAVGEARHPGRPAVIDEDGSLTYAELDRRSSAIGAGLRSLGVAEGDAIALLARNHRGFVLAMAAAAKLGCDLLLLNTGFSGPQITDVCRREQPTAIVYDAEFADLIDQAATNRRRVLADGSADPAADLPSLASLAAVYDGAAPATPGRAGKVIILTSGTTGTPKGASRGAVSAGGGGPTLEAPAALLERIPLQAGMPIGLAAPMFHAWGLSNLLLGLALGATVVCVRRFDPEAWLAAIAEHRIEALAVVPVMLSRIVDLPGEVRGRYDTSSLTVVAASGSALPGDLSDRWMDEFGDNLYNLYGSTEVAYATIARPSDMRRAPGTAGRPTRGTTVKLFDDAGIEVRQGEVGRIFVGNSQLFEGYSGGGDKQRRHGLMATGDVGRFDAAGRLFVVGRDDDMIVSGGENVFPKEVEDTISGHPAVAEVAAIGVDDDQFGQRLRAFVVLRPGMTVPADELKVLVKGELAGYKVPRDIVFLDALPRNATGKVLRRELAEQ</sequence>
<dbReference type="InterPro" id="IPR020845">
    <property type="entry name" value="AMP-binding_CS"/>
</dbReference>
<organism evidence="3 4">
    <name type="scientific">Tsukamurella soli</name>
    <dbReference type="NCBI Taxonomy" id="644556"/>
    <lineage>
        <taxon>Bacteria</taxon>
        <taxon>Bacillati</taxon>
        <taxon>Actinomycetota</taxon>
        <taxon>Actinomycetes</taxon>
        <taxon>Mycobacteriales</taxon>
        <taxon>Tsukamurellaceae</taxon>
        <taxon>Tsukamurella</taxon>
    </lineage>
</organism>
<protein>
    <submittedName>
        <fullName evidence="3">Acyl-CoA ligase FadD12</fullName>
    </submittedName>
</protein>
<evidence type="ECO:0000259" key="1">
    <source>
        <dbReference type="Pfam" id="PF00501"/>
    </source>
</evidence>
<dbReference type="InterPro" id="IPR050237">
    <property type="entry name" value="ATP-dep_AMP-bd_enzyme"/>
</dbReference>
<dbReference type="RefSeq" id="WP_344989185.1">
    <property type="nucleotide sequence ID" value="NZ_BAABFR010000001.1"/>
</dbReference>
<name>A0ABP8J0L0_9ACTN</name>
<dbReference type="InterPro" id="IPR019587">
    <property type="entry name" value="Polyketide_cyclase/dehydratase"/>
</dbReference>
<dbReference type="PANTHER" id="PTHR43767:SF1">
    <property type="entry name" value="NONRIBOSOMAL PEPTIDE SYNTHASE PES1 (EUROFUNG)-RELATED"/>
    <property type="match status" value="1"/>
</dbReference>
<dbReference type="Pfam" id="PF10604">
    <property type="entry name" value="Polyketide_cyc2"/>
    <property type="match status" value="1"/>
</dbReference>
<dbReference type="InterPro" id="IPR042099">
    <property type="entry name" value="ANL_N_sf"/>
</dbReference>